<proteinExistence type="predicted"/>
<sequence length="70" mass="7914">MVECCVHGKPCIIGKKLSSKFLMCLFVTGTKEGHRRARQTVSVAQSAYHQIAKKLLKSKRKANLFVKSHR</sequence>
<protein>
    <submittedName>
        <fullName evidence="2">Uncharacterized protein</fullName>
    </submittedName>
</protein>
<evidence type="ECO:0000313" key="2">
    <source>
        <dbReference type="WBParaSite" id="ALUE_0001846801-mRNA-1"/>
    </source>
</evidence>
<dbReference type="Proteomes" id="UP000036681">
    <property type="component" value="Unplaced"/>
</dbReference>
<keyword evidence="1" id="KW-1185">Reference proteome</keyword>
<reference evidence="2" key="1">
    <citation type="submission" date="2023-03" db="UniProtKB">
        <authorList>
            <consortium name="WormBaseParasite"/>
        </authorList>
    </citation>
    <scope>IDENTIFICATION</scope>
</reference>
<dbReference type="WBParaSite" id="ALUE_0001846801-mRNA-1">
    <property type="protein sequence ID" value="ALUE_0001846801-mRNA-1"/>
    <property type="gene ID" value="ALUE_0001846801"/>
</dbReference>
<evidence type="ECO:0000313" key="1">
    <source>
        <dbReference type="Proteomes" id="UP000036681"/>
    </source>
</evidence>
<accession>A0A9J2Q8A4</accession>
<organism evidence="1 2">
    <name type="scientific">Ascaris lumbricoides</name>
    <name type="common">Giant roundworm</name>
    <dbReference type="NCBI Taxonomy" id="6252"/>
    <lineage>
        <taxon>Eukaryota</taxon>
        <taxon>Metazoa</taxon>
        <taxon>Ecdysozoa</taxon>
        <taxon>Nematoda</taxon>
        <taxon>Chromadorea</taxon>
        <taxon>Rhabditida</taxon>
        <taxon>Spirurina</taxon>
        <taxon>Ascaridomorpha</taxon>
        <taxon>Ascaridoidea</taxon>
        <taxon>Ascarididae</taxon>
        <taxon>Ascaris</taxon>
    </lineage>
</organism>
<dbReference type="AlphaFoldDB" id="A0A9J2Q8A4"/>
<name>A0A9J2Q8A4_ASCLU</name>